<evidence type="ECO:0000313" key="2">
    <source>
        <dbReference type="Proteomes" id="UP001595528"/>
    </source>
</evidence>
<dbReference type="InterPro" id="IPR023393">
    <property type="entry name" value="START-like_dom_sf"/>
</dbReference>
<dbReference type="InterPro" id="IPR019587">
    <property type="entry name" value="Polyketide_cyclase/dehydratase"/>
</dbReference>
<dbReference type="CDD" id="cd07821">
    <property type="entry name" value="PYR_PYL_RCAR_like"/>
    <property type="match status" value="1"/>
</dbReference>
<evidence type="ECO:0000313" key="1">
    <source>
        <dbReference type="EMBL" id="MFC3226327.1"/>
    </source>
</evidence>
<dbReference type="Pfam" id="PF10604">
    <property type="entry name" value="Polyketide_cyc2"/>
    <property type="match status" value="1"/>
</dbReference>
<dbReference type="SUPFAM" id="SSF55961">
    <property type="entry name" value="Bet v1-like"/>
    <property type="match status" value="1"/>
</dbReference>
<keyword evidence="2" id="KW-1185">Reference proteome</keyword>
<dbReference type="PANTHER" id="PTHR39332:SF7">
    <property type="entry name" value="SRPBCC FAMILY PROTEIN"/>
    <property type="match status" value="1"/>
</dbReference>
<reference evidence="2" key="1">
    <citation type="journal article" date="2019" name="Int. J. Syst. Evol. Microbiol.">
        <title>The Global Catalogue of Microorganisms (GCM) 10K type strain sequencing project: providing services to taxonomists for standard genome sequencing and annotation.</title>
        <authorList>
            <consortium name="The Broad Institute Genomics Platform"/>
            <consortium name="The Broad Institute Genome Sequencing Center for Infectious Disease"/>
            <person name="Wu L."/>
            <person name="Ma J."/>
        </authorList>
    </citation>
    <scope>NUCLEOTIDE SEQUENCE [LARGE SCALE GENOMIC DNA]</scope>
    <source>
        <strain evidence="2">KCTC 42964</strain>
    </source>
</reference>
<organism evidence="1 2">
    <name type="scientific">Marinibaculum pumilum</name>
    <dbReference type="NCBI Taxonomy" id="1766165"/>
    <lineage>
        <taxon>Bacteria</taxon>
        <taxon>Pseudomonadati</taxon>
        <taxon>Pseudomonadota</taxon>
        <taxon>Alphaproteobacteria</taxon>
        <taxon>Rhodospirillales</taxon>
        <taxon>Rhodospirillaceae</taxon>
        <taxon>Marinibaculum</taxon>
    </lineage>
</organism>
<dbReference type="EMBL" id="JBHRTR010000010">
    <property type="protein sequence ID" value="MFC3226327.1"/>
    <property type="molecule type" value="Genomic_DNA"/>
</dbReference>
<comment type="caution">
    <text evidence="1">The sequence shown here is derived from an EMBL/GenBank/DDBJ whole genome shotgun (WGS) entry which is preliminary data.</text>
</comment>
<dbReference type="Gene3D" id="3.30.530.20">
    <property type="match status" value="1"/>
</dbReference>
<name>A0ABV7KVG9_9PROT</name>
<protein>
    <submittedName>
        <fullName evidence="1">SRPBCC family protein</fullName>
    </submittedName>
</protein>
<sequence>MVNVFVSTVIDASPDRVWSIIRDFNGLPDWMPIVASSRIENDEPSDRIGCIRNFVLEDGGQIRERLLSLSDYDYACSYAILSSPMGVRDYVANMRLIPVTDTGRTFMEWTARFDCEPGRERELQTQIGEGVFLAGMNALKARLGG</sequence>
<accession>A0ABV7KVG9</accession>
<dbReference type="RefSeq" id="WP_379898243.1">
    <property type="nucleotide sequence ID" value="NZ_JBHRTR010000010.1"/>
</dbReference>
<dbReference type="Proteomes" id="UP001595528">
    <property type="component" value="Unassembled WGS sequence"/>
</dbReference>
<proteinExistence type="predicted"/>
<gene>
    <name evidence="1" type="ORF">ACFOGJ_03755</name>
</gene>
<dbReference type="PANTHER" id="PTHR39332">
    <property type="entry name" value="BLL4707 PROTEIN"/>
    <property type="match status" value="1"/>
</dbReference>